<dbReference type="EMBL" id="HG806428">
    <property type="protein sequence ID" value="CDW58841.1"/>
    <property type="molecule type" value="Genomic_DNA"/>
</dbReference>
<protein>
    <submittedName>
        <fullName evidence="4">C2 domain containing protein</fullName>
    </submittedName>
</protein>
<proteinExistence type="predicted"/>
<dbReference type="GO" id="GO:0031340">
    <property type="term" value="P:positive regulation of vesicle fusion"/>
    <property type="evidence" value="ECO:0007669"/>
    <property type="project" value="TreeGrafter"/>
</dbReference>
<dbReference type="Pfam" id="PF23025">
    <property type="entry name" value="YbjQ_2"/>
    <property type="match status" value="3"/>
</dbReference>
<dbReference type="InterPro" id="IPR056431">
    <property type="entry name" value="C2CD5_YbjQ-rel_dom"/>
</dbReference>
<accession>A0A077ZER4</accession>
<dbReference type="InterPro" id="IPR037785">
    <property type="entry name" value="C2_C2CD5"/>
</dbReference>
<sequence length="946" mass="104135">MDISIAEELNEQPSTNAQYMTASVGAACTPKKAGFLAIQNLISLPVVYCIKQSEAKQFEILPALGLVDPYAIRFVRITVAEKLTVPFNKNVKVNVYSVIAPRRMDAHSDIKATEIWKTTKTSEKKVQSISICPGIKMHAERSVATVDQSLRKTKSAKATKQLPKEKDKLGGFHKANIGTGLLDEHCSPKNNLVLAPTSGITNQRFHANDDMFNYFTSPAYKNDAWDARTIELLKEAQRDLRASHAEREKKVARSLGSGEDGKCIDKFYEEENICINRKITGIATPEGTSRCLTSEPEQHSSLCSLGTLETMSRKSLTTSEVGRSFATQTESAPLGASNTPRNPSWLHLVLICHLLQNLLMPGTLQVRVIAGRGLPVMDRASETTDAFVEVKFGSTVYRTEIYPKSLNPKWNSDWFLFEADDATLQDECLQLRVMDYDTYSANDAVGRVYIGLSPLLSGRGSQIAGWFPIYDTMHGIRGEINVIVRLNLFADISQFRESSCDIEVFATSGLPFGRALLAIRGFVDELIANNDPEHEWIDKIRTPRASNEARQTLFAKMAGQLMRRIGKKVSEMGGNAIIGYRQYFDFEGESGVVIRGNGTAVTMEKVTQEYPFLTIISIPPSLLIHLVGAVAAHSVKLVRNVENAEDRFSWWRELRLEIYGHMKALNCNAVVGYREEVKISGETCILSVAGTAAVLDFTILPSSIIIHSKIKTDGPLHVDTSSVNHRWLFEAQALNEGTDDIRSCKLFHLPPNENALHSAFNSGVCCVCSKEMVPEMIVCTIDPPLELSPSLDAVIVQARIVRKKANLTGEPLAKHISSVLPFAEHDLHSQLMSQTQALGRNAVFGLRREFAIGNQFLIILLTGTAVLLPSLVSPVRTIPVTSVEGSTVLTQKEQSASFQQQSSTVLKTQTSVSGEGTNAKASKKPECSLATIIANNEQLTALPVIL</sequence>
<feature type="domain" description="MSP" evidence="3">
    <location>
        <begin position="8"/>
        <end position="134"/>
    </location>
</feature>
<dbReference type="GO" id="GO:0090314">
    <property type="term" value="P:positive regulation of protein targeting to membrane"/>
    <property type="evidence" value="ECO:0007669"/>
    <property type="project" value="TreeGrafter"/>
</dbReference>
<keyword evidence="5" id="KW-1185">Reference proteome</keyword>
<dbReference type="Pfam" id="PF00168">
    <property type="entry name" value="C2"/>
    <property type="match status" value="1"/>
</dbReference>
<dbReference type="CDD" id="cd08688">
    <property type="entry name" value="C2_KIAA0528-like"/>
    <property type="match status" value="1"/>
</dbReference>
<dbReference type="STRING" id="36087.A0A077ZER4"/>
<evidence type="ECO:0000259" key="3">
    <source>
        <dbReference type="PROSITE" id="PS50202"/>
    </source>
</evidence>
<dbReference type="InterPro" id="IPR035892">
    <property type="entry name" value="C2_domain_sf"/>
</dbReference>
<organism evidence="4 5">
    <name type="scientific">Trichuris trichiura</name>
    <name type="common">Whipworm</name>
    <name type="synonym">Trichocephalus trichiurus</name>
    <dbReference type="NCBI Taxonomy" id="36087"/>
    <lineage>
        <taxon>Eukaryota</taxon>
        <taxon>Metazoa</taxon>
        <taxon>Ecdysozoa</taxon>
        <taxon>Nematoda</taxon>
        <taxon>Enoplea</taxon>
        <taxon>Dorylaimia</taxon>
        <taxon>Trichinellida</taxon>
        <taxon>Trichuridae</taxon>
        <taxon>Trichuris</taxon>
    </lineage>
</organism>
<reference evidence="4" key="1">
    <citation type="submission" date="2014-01" db="EMBL/GenBank/DDBJ databases">
        <authorList>
            <person name="Aslett M."/>
        </authorList>
    </citation>
    <scope>NUCLEOTIDE SEQUENCE</scope>
</reference>
<dbReference type="Proteomes" id="UP000030665">
    <property type="component" value="Unassembled WGS sequence"/>
</dbReference>
<dbReference type="InterPro" id="IPR038983">
    <property type="entry name" value="C2CD5"/>
</dbReference>
<dbReference type="PANTHER" id="PTHR37412">
    <property type="entry name" value="C2 DOMAIN-CONTAINING PROTEIN 5"/>
    <property type="match status" value="1"/>
</dbReference>
<dbReference type="SUPFAM" id="SSF49562">
    <property type="entry name" value="C2 domain (Calcium/lipid-binding domain, CaLB)"/>
    <property type="match status" value="1"/>
</dbReference>
<dbReference type="SUPFAM" id="SSF49354">
    <property type="entry name" value="PapD-like"/>
    <property type="match status" value="1"/>
</dbReference>
<dbReference type="AlphaFoldDB" id="A0A077ZER4"/>
<dbReference type="GO" id="GO:0072659">
    <property type="term" value="P:protein localization to plasma membrane"/>
    <property type="evidence" value="ECO:0007669"/>
    <property type="project" value="TreeGrafter"/>
</dbReference>
<dbReference type="Gene3D" id="2.60.40.150">
    <property type="entry name" value="C2 domain"/>
    <property type="match status" value="1"/>
</dbReference>
<feature type="region of interest" description="Disordered" evidence="1">
    <location>
        <begin position="319"/>
        <end position="338"/>
    </location>
</feature>
<dbReference type="GO" id="GO:0005886">
    <property type="term" value="C:plasma membrane"/>
    <property type="evidence" value="ECO:0007669"/>
    <property type="project" value="TreeGrafter"/>
</dbReference>
<dbReference type="InterPro" id="IPR008962">
    <property type="entry name" value="PapD-like_sf"/>
</dbReference>
<dbReference type="GO" id="GO:0005509">
    <property type="term" value="F:calcium ion binding"/>
    <property type="evidence" value="ECO:0007669"/>
    <property type="project" value="TreeGrafter"/>
</dbReference>
<dbReference type="PROSITE" id="PS50202">
    <property type="entry name" value="MSP"/>
    <property type="match status" value="1"/>
</dbReference>
<dbReference type="PROSITE" id="PS50004">
    <property type="entry name" value="C2"/>
    <property type="match status" value="1"/>
</dbReference>
<name>A0A077ZER4_TRITR</name>
<dbReference type="GO" id="GO:0065002">
    <property type="term" value="P:intracellular protein transmembrane transport"/>
    <property type="evidence" value="ECO:0007669"/>
    <property type="project" value="TreeGrafter"/>
</dbReference>
<dbReference type="OrthoDB" id="419768at2759"/>
<reference evidence="4" key="2">
    <citation type="submission" date="2014-03" db="EMBL/GenBank/DDBJ databases">
        <title>The whipworm genome and dual-species transcriptomics of an intimate host-pathogen interaction.</title>
        <authorList>
            <person name="Foth B.J."/>
            <person name="Tsai I.J."/>
            <person name="Reid A.J."/>
            <person name="Bancroft A.J."/>
            <person name="Nichol S."/>
            <person name="Tracey A."/>
            <person name="Holroyd N."/>
            <person name="Cotton J.A."/>
            <person name="Stanley E.J."/>
            <person name="Zarowiecki M."/>
            <person name="Liu J.Z."/>
            <person name="Huckvale T."/>
            <person name="Cooper P.J."/>
            <person name="Grencis R.K."/>
            <person name="Berriman M."/>
        </authorList>
    </citation>
    <scope>NUCLEOTIDE SEQUENCE [LARGE SCALE GENOMIC DNA]</scope>
</reference>
<evidence type="ECO:0000313" key="5">
    <source>
        <dbReference type="Proteomes" id="UP000030665"/>
    </source>
</evidence>
<dbReference type="PANTHER" id="PTHR37412:SF2">
    <property type="entry name" value="C2 DOMAIN-CONTAINING PROTEIN 5"/>
    <property type="match status" value="1"/>
</dbReference>
<dbReference type="InterPro" id="IPR000535">
    <property type="entry name" value="MSP_dom"/>
</dbReference>
<dbReference type="InterPro" id="IPR000008">
    <property type="entry name" value="C2_dom"/>
</dbReference>
<evidence type="ECO:0000256" key="1">
    <source>
        <dbReference type="SAM" id="MobiDB-lite"/>
    </source>
</evidence>
<gene>
    <name evidence="4" type="ORF">TTRE_0000716701</name>
</gene>
<evidence type="ECO:0000313" key="4">
    <source>
        <dbReference type="EMBL" id="CDW58841.1"/>
    </source>
</evidence>
<feature type="domain" description="C2" evidence="2">
    <location>
        <begin position="345"/>
        <end position="467"/>
    </location>
</feature>
<dbReference type="GO" id="GO:0005544">
    <property type="term" value="F:calcium-dependent phospholipid binding"/>
    <property type="evidence" value="ECO:0007669"/>
    <property type="project" value="InterPro"/>
</dbReference>
<evidence type="ECO:0000259" key="2">
    <source>
        <dbReference type="PROSITE" id="PS50004"/>
    </source>
</evidence>
<dbReference type="SMART" id="SM00239">
    <property type="entry name" value="C2"/>
    <property type="match status" value="1"/>
</dbReference>
<dbReference type="GO" id="GO:0010828">
    <property type="term" value="P:positive regulation of D-glucose transmembrane transport"/>
    <property type="evidence" value="ECO:0007669"/>
    <property type="project" value="TreeGrafter"/>
</dbReference>